<dbReference type="InterPro" id="IPR019318">
    <property type="entry name" value="Gua_nucleotide_exch_fac_Ric8"/>
</dbReference>
<protein>
    <submittedName>
        <fullName evidence="4">Synembryn-A</fullName>
    </submittedName>
</protein>
<evidence type="ECO:0000313" key="5">
    <source>
        <dbReference type="Proteomes" id="UP000886998"/>
    </source>
</evidence>
<organism evidence="4 5">
    <name type="scientific">Trichonephila inaurata madagascariensis</name>
    <dbReference type="NCBI Taxonomy" id="2747483"/>
    <lineage>
        <taxon>Eukaryota</taxon>
        <taxon>Metazoa</taxon>
        <taxon>Ecdysozoa</taxon>
        <taxon>Arthropoda</taxon>
        <taxon>Chelicerata</taxon>
        <taxon>Arachnida</taxon>
        <taxon>Araneae</taxon>
        <taxon>Araneomorphae</taxon>
        <taxon>Entelegynae</taxon>
        <taxon>Araneoidea</taxon>
        <taxon>Nephilidae</taxon>
        <taxon>Trichonephila</taxon>
        <taxon>Trichonephila inaurata</taxon>
    </lineage>
</organism>
<dbReference type="GO" id="GO:0005737">
    <property type="term" value="C:cytoplasm"/>
    <property type="evidence" value="ECO:0007669"/>
    <property type="project" value="TreeGrafter"/>
</dbReference>
<dbReference type="InterPro" id="IPR011989">
    <property type="entry name" value="ARM-like"/>
</dbReference>
<proteinExistence type="inferred from homology"/>
<dbReference type="EMBL" id="BMAV01007167">
    <property type="protein sequence ID" value="GFY49779.1"/>
    <property type="molecule type" value="Genomic_DNA"/>
</dbReference>
<dbReference type="PANTHER" id="PTHR12425:SF5">
    <property type="entry name" value="SYNEMBRYN"/>
    <property type="match status" value="1"/>
</dbReference>
<evidence type="ECO:0000256" key="1">
    <source>
        <dbReference type="ARBA" id="ARBA00009049"/>
    </source>
</evidence>
<dbReference type="GO" id="GO:0001965">
    <property type="term" value="F:G-protein alpha-subunit binding"/>
    <property type="evidence" value="ECO:0007669"/>
    <property type="project" value="TreeGrafter"/>
</dbReference>
<dbReference type="Proteomes" id="UP000886998">
    <property type="component" value="Unassembled WGS sequence"/>
</dbReference>
<keyword evidence="2" id="KW-0344">Guanine-nucleotide releasing factor</keyword>
<dbReference type="OrthoDB" id="5585685at2759"/>
<dbReference type="Pfam" id="PF10165">
    <property type="entry name" value="Ric8"/>
    <property type="match status" value="1"/>
</dbReference>
<accession>A0A8X6XAS1</accession>
<sequence>MAQSPATRVGSLETVRILSRDKIDLEGLFTRETLGHLVNMAGLVAEEEEIMNQCSRVSDPKVIVEAQKCLCNLVYNSSFAQKTCCYNGCIEGILLRLRTYKDPKIPHEVKTAPWENWHLERGFKLLRTFGLVRWGLGGSSHVEGTGEKLSFVSQAAR</sequence>
<gene>
    <name evidence="4" type="primary">ric8a_1</name>
    <name evidence="4" type="ORF">TNIN_476161</name>
</gene>
<name>A0A8X6XAS1_9ARAC</name>
<dbReference type="InterPro" id="IPR016024">
    <property type="entry name" value="ARM-type_fold"/>
</dbReference>
<keyword evidence="3" id="KW-0143">Chaperone</keyword>
<dbReference type="Gene3D" id="1.25.10.10">
    <property type="entry name" value="Leucine-rich Repeat Variant"/>
    <property type="match status" value="1"/>
</dbReference>
<comment type="caution">
    <text evidence="4">The sequence shown here is derived from an EMBL/GenBank/DDBJ whole genome shotgun (WGS) entry which is preliminary data.</text>
</comment>
<dbReference type="SUPFAM" id="SSF48371">
    <property type="entry name" value="ARM repeat"/>
    <property type="match status" value="1"/>
</dbReference>
<dbReference type="GO" id="GO:0007186">
    <property type="term" value="P:G protein-coupled receptor signaling pathway"/>
    <property type="evidence" value="ECO:0007669"/>
    <property type="project" value="TreeGrafter"/>
</dbReference>
<dbReference type="GO" id="GO:0005085">
    <property type="term" value="F:guanyl-nucleotide exchange factor activity"/>
    <property type="evidence" value="ECO:0007669"/>
    <property type="project" value="UniProtKB-KW"/>
</dbReference>
<comment type="similarity">
    <text evidence="1">Belongs to the synembryn family.</text>
</comment>
<dbReference type="AlphaFoldDB" id="A0A8X6XAS1"/>
<reference evidence="4" key="1">
    <citation type="submission" date="2020-08" db="EMBL/GenBank/DDBJ databases">
        <title>Multicomponent nature underlies the extraordinary mechanical properties of spider dragline silk.</title>
        <authorList>
            <person name="Kono N."/>
            <person name="Nakamura H."/>
            <person name="Mori M."/>
            <person name="Yoshida Y."/>
            <person name="Ohtoshi R."/>
            <person name="Malay A.D."/>
            <person name="Moran D.A.P."/>
            <person name="Tomita M."/>
            <person name="Numata K."/>
            <person name="Arakawa K."/>
        </authorList>
    </citation>
    <scope>NUCLEOTIDE SEQUENCE</scope>
</reference>
<evidence type="ECO:0000256" key="2">
    <source>
        <dbReference type="ARBA" id="ARBA00022658"/>
    </source>
</evidence>
<dbReference type="PANTHER" id="PTHR12425">
    <property type="entry name" value="SYNEMBRYN"/>
    <property type="match status" value="1"/>
</dbReference>
<evidence type="ECO:0000256" key="3">
    <source>
        <dbReference type="ARBA" id="ARBA00023186"/>
    </source>
</evidence>
<evidence type="ECO:0000313" key="4">
    <source>
        <dbReference type="EMBL" id="GFY49779.1"/>
    </source>
</evidence>
<keyword evidence="5" id="KW-1185">Reference proteome</keyword>